<keyword evidence="4" id="KW-0862">Zinc</keyword>
<evidence type="ECO:0000256" key="2">
    <source>
        <dbReference type="ARBA" id="ARBA00022723"/>
    </source>
</evidence>
<evidence type="ECO:0000256" key="3">
    <source>
        <dbReference type="ARBA" id="ARBA00022801"/>
    </source>
</evidence>
<protein>
    <submittedName>
        <fullName evidence="7">M67 family metallopeptidase</fullName>
    </submittedName>
</protein>
<dbReference type="AlphaFoldDB" id="A0A9E7M8W7"/>
<proteinExistence type="predicted"/>
<evidence type="ECO:0000313" key="8">
    <source>
        <dbReference type="Proteomes" id="UP001056425"/>
    </source>
</evidence>
<keyword evidence="8" id="KW-1185">Reference proteome</keyword>
<dbReference type="Proteomes" id="UP001056425">
    <property type="component" value="Chromosome"/>
</dbReference>
<dbReference type="CDD" id="cd08070">
    <property type="entry name" value="MPN_like"/>
    <property type="match status" value="1"/>
</dbReference>
<sequence length="134" mass="15556">MRFLYIKRVHLYEILQRAKESNVEICGFLLGQEHEDGFFVEEIVFTKNKLNSPVEFEVDPLETLEVFQKAETEELEIIGIFHSHVNCPHYPSGKDLKGMDLWRNAWLIVSTLGTYGAFLLKDGEIKEIRVVVLD</sequence>
<dbReference type="SUPFAM" id="SSF102712">
    <property type="entry name" value="JAB1/MPN domain"/>
    <property type="match status" value="1"/>
</dbReference>
<keyword evidence="1" id="KW-0645">Protease</keyword>
<dbReference type="InterPro" id="IPR028090">
    <property type="entry name" value="JAB_dom_prok"/>
</dbReference>
<accession>A0A9E7M8W7</accession>
<keyword evidence="2" id="KW-0479">Metal-binding</keyword>
<name>A0A9E7M8W7_9EURY</name>
<evidence type="ECO:0000313" key="7">
    <source>
        <dbReference type="EMBL" id="USG99278.1"/>
    </source>
</evidence>
<dbReference type="Gene3D" id="3.40.140.10">
    <property type="entry name" value="Cytidine Deaminase, domain 2"/>
    <property type="match status" value="1"/>
</dbReference>
<evidence type="ECO:0000256" key="5">
    <source>
        <dbReference type="ARBA" id="ARBA00023049"/>
    </source>
</evidence>
<feature type="domain" description="JAB1/MPN/MOV34 metalloenzyme" evidence="6">
    <location>
        <begin position="3"/>
        <end position="130"/>
    </location>
</feature>
<dbReference type="KEGG" id="thei:K1720_06955"/>
<evidence type="ECO:0000259" key="6">
    <source>
        <dbReference type="SMART" id="SM00232"/>
    </source>
</evidence>
<organism evidence="7 8">
    <name type="scientific">Thermococcus argininiproducens</name>
    <dbReference type="NCBI Taxonomy" id="2866384"/>
    <lineage>
        <taxon>Archaea</taxon>
        <taxon>Methanobacteriati</taxon>
        <taxon>Methanobacteriota</taxon>
        <taxon>Thermococci</taxon>
        <taxon>Thermococcales</taxon>
        <taxon>Thermococcaceae</taxon>
        <taxon>Thermococcus</taxon>
    </lineage>
</organism>
<dbReference type="SMART" id="SM00232">
    <property type="entry name" value="JAB_MPN"/>
    <property type="match status" value="1"/>
</dbReference>
<dbReference type="RefSeq" id="WP_251947968.1">
    <property type="nucleotide sequence ID" value="NZ_CP080572.1"/>
</dbReference>
<dbReference type="GO" id="GO:0006508">
    <property type="term" value="P:proteolysis"/>
    <property type="evidence" value="ECO:0007669"/>
    <property type="project" value="UniProtKB-KW"/>
</dbReference>
<evidence type="ECO:0000256" key="4">
    <source>
        <dbReference type="ARBA" id="ARBA00022833"/>
    </source>
</evidence>
<dbReference type="InterPro" id="IPR000555">
    <property type="entry name" value="JAMM/MPN+_dom"/>
</dbReference>
<gene>
    <name evidence="7" type="ORF">K1720_06955</name>
</gene>
<dbReference type="PANTHER" id="PTHR34858:SF1">
    <property type="entry name" value="CYSO-CYSTEINE PEPTIDASE"/>
    <property type="match status" value="1"/>
</dbReference>
<keyword evidence="5" id="KW-0482">Metalloprotease</keyword>
<dbReference type="Pfam" id="PF14464">
    <property type="entry name" value="Prok-JAB"/>
    <property type="match status" value="1"/>
</dbReference>
<keyword evidence="3" id="KW-0378">Hydrolase</keyword>
<evidence type="ECO:0000256" key="1">
    <source>
        <dbReference type="ARBA" id="ARBA00022670"/>
    </source>
</evidence>
<dbReference type="GO" id="GO:0008270">
    <property type="term" value="F:zinc ion binding"/>
    <property type="evidence" value="ECO:0007669"/>
    <property type="project" value="TreeGrafter"/>
</dbReference>
<dbReference type="GO" id="GO:0008235">
    <property type="term" value="F:metalloexopeptidase activity"/>
    <property type="evidence" value="ECO:0007669"/>
    <property type="project" value="TreeGrafter"/>
</dbReference>
<dbReference type="EMBL" id="CP080572">
    <property type="protein sequence ID" value="USG99278.1"/>
    <property type="molecule type" value="Genomic_DNA"/>
</dbReference>
<dbReference type="PANTHER" id="PTHR34858">
    <property type="entry name" value="CYSO-CYSTEINE PEPTIDASE"/>
    <property type="match status" value="1"/>
</dbReference>
<dbReference type="GeneID" id="72778072"/>
<reference evidence="7 8" key="1">
    <citation type="submission" date="2021-08" db="EMBL/GenBank/DDBJ databases">
        <title>Thermococcus onnuriiensis IOH2.</title>
        <authorList>
            <person name="Park Y.-J."/>
        </authorList>
    </citation>
    <scope>NUCLEOTIDE SEQUENCE [LARGE SCALE GENOMIC DNA]</scope>
    <source>
        <strain evidence="7 8">IOH2</strain>
    </source>
</reference>
<dbReference type="InterPro" id="IPR051929">
    <property type="entry name" value="VirAsm_ModProt"/>
</dbReference>